<proteinExistence type="predicted"/>
<dbReference type="InterPro" id="IPR010712">
    <property type="entry name" value="Arsenical-R_ArsD"/>
</dbReference>
<dbReference type="GO" id="GO:0003677">
    <property type="term" value="F:DNA binding"/>
    <property type="evidence" value="ECO:0007669"/>
    <property type="project" value="InterPro"/>
</dbReference>
<protein>
    <recommendedName>
        <fullName evidence="2">Arsenical resistance operon trans-acting repressor ArsD</fullName>
    </recommendedName>
</protein>
<dbReference type="Gene3D" id="3.40.30.10">
    <property type="entry name" value="Glutaredoxin"/>
    <property type="match status" value="1"/>
</dbReference>
<evidence type="ECO:0000313" key="1">
    <source>
        <dbReference type="EMBL" id="MPL89314.1"/>
    </source>
</evidence>
<evidence type="ECO:0008006" key="2">
    <source>
        <dbReference type="Google" id="ProtNLM"/>
    </source>
</evidence>
<reference evidence="1" key="1">
    <citation type="submission" date="2019-08" db="EMBL/GenBank/DDBJ databases">
        <authorList>
            <person name="Kucharzyk K."/>
            <person name="Murdoch R.W."/>
            <person name="Higgins S."/>
            <person name="Loffler F."/>
        </authorList>
    </citation>
    <scope>NUCLEOTIDE SEQUENCE</scope>
</reference>
<organism evidence="1">
    <name type="scientific">bioreactor metagenome</name>
    <dbReference type="NCBI Taxonomy" id="1076179"/>
    <lineage>
        <taxon>unclassified sequences</taxon>
        <taxon>metagenomes</taxon>
        <taxon>ecological metagenomes</taxon>
    </lineage>
</organism>
<name>A0A644VD65_9ZZZZ</name>
<sequence>MCLYEAKDPDTTHPEYIRITELIEKLKPKGILIERARYDTNPNVARLISLNGEKILPAVVVNNFIMITGRYPTDEEVRQILHVSDSLIERKTHCGCCCIPGYECDE</sequence>
<dbReference type="EMBL" id="VSSQ01000277">
    <property type="protein sequence ID" value="MPL89314.1"/>
    <property type="molecule type" value="Genomic_DNA"/>
</dbReference>
<comment type="caution">
    <text evidence="1">The sequence shown here is derived from an EMBL/GenBank/DDBJ whole genome shotgun (WGS) entry which is preliminary data.</text>
</comment>
<gene>
    <name evidence="1" type="ORF">SDC9_35348</name>
</gene>
<accession>A0A644VD65</accession>
<dbReference type="GO" id="GO:0046685">
    <property type="term" value="P:response to arsenic-containing substance"/>
    <property type="evidence" value="ECO:0007669"/>
    <property type="project" value="InterPro"/>
</dbReference>
<dbReference type="GO" id="GO:0045892">
    <property type="term" value="P:negative regulation of DNA-templated transcription"/>
    <property type="evidence" value="ECO:0007669"/>
    <property type="project" value="InterPro"/>
</dbReference>
<dbReference type="AlphaFoldDB" id="A0A644VD65"/>
<dbReference type="Pfam" id="PF06953">
    <property type="entry name" value="ArsD"/>
    <property type="match status" value="1"/>
</dbReference>